<dbReference type="GO" id="GO:0000028">
    <property type="term" value="P:ribosomal small subunit assembly"/>
    <property type="evidence" value="ECO:0007669"/>
    <property type="project" value="TreeGrafter"/>
</dbReference>
<evidence type="ECO:0000256" key="1">
    <source>
        <dbReference type="ARBA" id="ARBA00007921"/>
    </source>
</evidence>
<feature type="binding site" evidence="6">
    <location>
        <begin position="65"/>
        <end position="69"/>
    </location>
    <ligand>
        <name>GTP</name>
        <dbReference type="ChEBI" id="CHEBI:37565"/>
    </ligand>
</feature>
<evidence type="ECO:0000256" key="4">
    <source>
        <dbReference type="ARBA" id="ARBA00022884"/>
    </source>
</evidence>
<protein>
    <recommendedName>
        <fullName evidence="2 6">GTPase Era</fullName>
    </recommendedName>
</protein>
<dbReference type="SUPFAM" id="SSF54814">
    <property type="entry name" value="Prokaryotic type KH domain (KH-domain type II)"/>
    <property type="match status" value="1"/>
</dbReference>
<dbReference type="GO" id="GO:0005525">
    <property type="term" value="F:GTP binding"/>
    <property type="evidence" value="ECO:0007669"/>
    <property type="project" value="UniProtKB-UniRule"/>
</dbReference>
<dbReference type="GO" id="GO:0003924">
    <property type="term" value="F:GTPase activity"/>
    <property type="evidence" value="ECO:0007669"/>
    <property type="project" value="UniProtKB-UniRule"/>
</dbReference>
<dbReference type="HAMAP" id="MF_00367">
    <property type="entry name" value="GTPase_Era"/>
    <property type="match status" value="1"/>
</dbReference>
<organism evidence="11 12">
    <name type="scientific">Aminomonas paucivorans DSM 12260</name>
    <dbReference type="NCBI Taxonomy" id="584708"/>
    <lineage>
        <taxon>Bacteria</taxon>
        <taxon>Thermotogati</taxon>
        <taxon>Synergistota</taxon>
        <taxon>Synergistia</taxon>
        <taxon>Synergistales</taxon>
        <taxon>Synergistaceae</taxon>
        <taxon>Aminomonas</taxon>
    </lineage>
</organism>
<keyword evidence="6" id="KW-0699">rRNA-binding</keyword>
<dbReference type="GO" id="GO:0070181">
    <property type="term" value="F:small ribosomal subunit rRNA binding"/>
    <property type="evidence" value="ECO:0007669"/>
    <property type="project" value="UniProtKB-UniRule"/>
</dbReference>
<feature type="binding site" evidence="6">
    <location>
        <begin position="128"/>
        <end position="131"/>
    </location>
    <ligand>
        <name>GTP</name>
        <dbReference type="ChEBI" id="CHEBI:37565"/>
    </ligand>
</feature>
<proteinExistence type="inferred from homology"/>
<evidence type="ECO:0000256" key="3">
    <source>
        <dbReference type="ARBA" id="ARBA00022741"/>
    </source>
</evidence>
<reference evidence="11 12" key="1">
    <citation type="journal article" date="2010" name="Stand. Genomic Sci.">
        <title>Non-contiguous finished genome sequence of Aminomonas paucivorans type strain (GLU-3).</title>
        <authorList>
            <person name="Pitluck S."/>
            <person name="Yasawong M."/>
            <person name="Held B."/>
            <person name="Lapidus A."/>
            <person name="Nolan M."/>
            <person name="Copeland A."/>
            <person name="Lucas S."/>
            <person name="Del Rio T.G."/>
            <person name="Tice H."/>
            <person name="Cheng J.F."/>
            <person name="Chertkov O."/>
            <person name="Goodwin L."/>
            <person name="Tapia R."/>
            <person name="Han C."/>
            <person name="Liolios K."/>
            <person name="Ivanova N."/>
            <person name="Mavromatis K."/>
            <person name="Ovchinnikova G."/>
            <person name="Pati A."/>
            <person name="Chen A."/>
            <person name="Palaniappan K."/>
            <person name="Land M."/>
            <person name="Hauser L."/>
            <person name="Chang Y.J."/>
            <person name="Jeffries C.D."/>
            <person name="Pukall R."/>
            <person name="Spring S."/>
            <person name="Rohde M."/>
            <person name="Sikorski J."/>
            <person name="Goker M."/>
            <person name="Woyke T."/>
            <person name="Bristow J."/>
            <person name="Eisen J.A."/>
            <person name="Markowitz V."/>
            <person name="Hugenholtz P."/>
            <person name="Kyrpides N.C."/>
            <person name="Klenk H.P."/>
        </authorList>
    </citation>
    <scope>NUCLEOTIDE SEQUENCE [LARGE SCALE GENOMIC DNA]</scope>
    <source>
        <strain evidence="11 12">DSM 12260</strain>
    </source>
</reference>
<evidence type="ECO:0000256" key="7">
    <source>
        <dbReference type="PROSITE-ProRule" id="PRU01050"/>
    </source>
</evidence>
<dbReference type="EMBL" id="CM001022">
    <property type="protein sequence ID" value="EFQ23719.1"/>
    <property type="molecule type" value="Genomic_DNA"/>
</dbReference>
<feature type="region of interest" description="G2" evidence="7">
    <location>
        <begin position="44"/>
        <end position="48"/>
    </location>
</feature>
<dbReference type="GO" id="GO:0043024">
    <property type="term" value="F:ribosomal small subunit binding"/>
    <property type="evidence" value="ECO:0007669"/>
    <property type="project" value="TreeGrafter"/>
</dbReference>
<gene>
    <name evidence="6" type="primary">era</name>
    <name evidence="11" type="ORF">Apau_1295</name>
</gene>
<name>E3CYU1_9BACT</name>
<dbReference type="NCBIfam" id="TIGR00436">
    <property type="entry name" value="era"/>
    <property type="match status" value="1"/>
</dbReference>
<keyword evidence="3 6" id="KW-0547">Nucleotide-binding</keyword>
<evidence type="ECO:0000256" key="6">
    <source>
        <dbReference type="HAMAP-Rule" id="MF_00367"/>
    </source>
</evidence>
<dbReference type="InterPro" id="IPR027417">
    <property type="entry name" value="P-loop_NTPase"/>
</dbReference>
<keyword evidence="6" id="KW-0472">Membrane</keyword>
<dbReference type="InterPro" id="IPR009019">
    <property type="entry name" value="KH_sf_prok-type"/>
</dbReference>
<dbReference type="Pfam" id="PF01926">
    <property type="entry name" value="MMR_HSR1"/>
    <property type="match status" value="1"/>
</dbReference>
<evidence type="ECO:0000256" key="5">
    <source>
        <dbReference type="ARBA" id="ARBA00023134"/>
    </source>
</evidence>
<feature type="binding site" evidence="6">
    <location>
        <begin position="18"/>
        <end position="25"/>
    </location>
    <ligand>
        <name>GTP</name>
        <dbReference type="ChEBI" id="CHEBI:37565"/>
    </ligand>
</feature>
<keyword evidence="6" id="KW-0963">Cytoplasm</keyword>
<keyword evidence="5 6" id="KW-0342">GTP-binding</keyword>
<dbReference type="CDD" id="cd04163">
    <property type="entry name" value="Era"/>
    <property type="match status" value="1"/>
</dbReference>
<dbReference type="Gene3D" id="3.40.50.300">
    <property type="entry name" value="P-loop containing nucleotide triphosphate hydrolases"/>
    <property type="match status" value="1"/>
</dbReference>
<dbReference type="InterPro" id="IPR030388">
    <property type="entry name" value="G_ERA_dom"/>
</dbReference>
<dbReference type="SUPFAM" id="SSF52540">
    <property type="entry name" value="P-loop containing nucleoside triphosphate hydrolases"/>
    <property type="match status" value="1"/>
</dbReference>
<dbReference type="CDD" id="cd22534">
    <property type="entry name" value="KH-II_Era"/>
    <property type="match status" value="1"/>
</dbReference>
<evidence type="ECO:0000259" key="10">
    <source>
        <dbReference type="PROSITE" id="PS51713"/>
    </source>
</evidence>
<feature type="domain" description="KH type-2" evidence="9">
    <location>
        <begin position="210"/>
        <end position="291"/>
    </location>
</feature>
<dbReference type="eggNOG" id="COG1159">
    <property type="taxonomic scope" value="Bacteria"/>
</dbReference>
<dbReference type="HOGENOM" id="CLU_038009_1_0_0"/>
<feature type="region of interest" description="G3" evidence="7">
    <location>
        <begin position="65"/>
        <end position="68"/>
    </location>
</feature>
<comment type="function">
    <text evidence="6">An essential GTPase that binds both GDP and GTP, with rapid nucleotide exchange. Plays a role in 16S rRNA processing and 30S ribosomal subunit biogenesis and possibly also in cell cycle regulation and energy metabolism.</text>
</comment>
<keyword evidence="6" id="KW-0690">Ribosome biogenesis</keyword>
<feature type="region of interest" description="G5" evidence="7">
    <location>
        <begin position="158"/>
        <end position="160"/>
    </location>
</feature>
<dbReference type="Pfam" id="PF07650">
    <property type="entry name" value="KH_2"/>
    <property type="match status" value="1"/>
</dbReference>
<dbReference type="InterPro" id="IPR004044">
    <property type="entry name" value="KH_dom_type_2"/>
</dbReference>
<dbReference type="InterPro" id="IPR005662">
    <property type="entry name" value="GTPase_Era-like"/>
</dbReference>
<comment type="subunit">
    <text evidence="6">Monomer.</text>
</comment>
<dbReference type="PANTHER" id="PTHR42698">
    <property type="entry name" value="GTPASE ERA"/>
    <property type="match status" value="1"/>
</dbReference>
<dbReference type="PROSITE" id="PS50823">
    <property type="entry name" value="KH_TYPE_2"/>
    <property type="match status" value="1"/>
</dbReference>
<dbReference type="InterPro" id="IPR015946">
    <property type="entry name" value="KH_dom-like_a/b"/>
</dbReference>
<comment type="subcellular location">
    <subcellularLocation>
        <location evidence="6">Cytoplasm</location>
    </subcellularLocation>
    <subcellularLocation>
        <location evidence="6">Cell membrane</location>
        <topology evidence="6">Peripheral membrane protein</topology>
    </subcellularLocation>
</comment>
<evidence type="ECO:0000259" key="9">
    <source>
        <dbReference type="PROSITE" id="PS50823"/>
    </source>
</evidence>
<feature type="region of interest" description="G1" evidence="7">
    <location>
        <begin position="18"/>
        <end position="25"/>
    </location>
</feature>
<dbReference type="GO" id="GO:0005886">
    <property type="term" value="C:plasma membrane"/>
    <property type="evidence" value="ECO:0007669"/>
    <property type="project" value="UniProtKB-SubCell"/>
</dbReference>
<dbReference type="Gene3D" id="3.30.300.20">
    <property type="match status" value="1"/>
</dbReference>
<dbReference type="OrthoDB" id="9805918at2"/>
<dbReference type="NCBIfam" id="NF000908">
    <property type="entry name" value="PRK00089.1"/>
    <property type="match status" value="1"/>
</dbReference>
<dbReference type="AlphaFoldDB" id="E3CYU1"/>
<keyword evidence="6" id="KW-1003">Cell membrane</keyword>
<evidence type="ECO:0000313" key="12">
    <source>
        <dbReference type="Proteomes" id="UP000005096"/>
    </source>
</evidence>
<comment type="similarity">
    <text evidence="1 6 7 8">Belongs to the TRAFAC class TrmE-Era-EngA-EngB-Septin-like GTPase superfamily. Era GTPase family.</text>
</comment>
<dbReference type="PROSITE" id="PS51713">
    <property type="entry name" value="G_ERA"/>
    <property type="match status" value="1"/>
</dbReference>
<dbReference type="PaxDb" id="584708-Apau_1295"/>
<feature type="region of interest" description="G4" evidence="7">
    <location>
        <begin position="128"/>
        <end position="131"/>
    </location>
</feature>
<sequence>MEPSNGKPFRSGCVALLGRPNVGKSSLANALVGVKIAAVSPKAQTTRQVVRGIVQTPEAQIVLVDTPGVHEPRHELGRFMIRQIREALEEVVGICFLVEATDQRLSSLDRRILEWIREAKRPTALVVNKVDLLKSPEALWKVVALYQDAYPFEEIIPLSATRGSNLDVLLERMTSWLPESEPLFPEDLLMDRTERFLAGEIIREKVFLETEQEVPHSVAVLVESFKSPDEYPDRKRLSIRASIVVEKEGQKIILIGSQGAKIRQIRLAAEEELESTFGHPVNLDLWVKVRPHWRRSEQGLRQMGYGDS</sequence>
<accession>E3CYU1</accession>
<keyword evidence="4 6" id="KW-0694">RNA-binding</keyword>
<dbReference type="InterPro" id="IPR006073">
    <property type="entry name" value="GTP-bd"/>
</dbReference>
<keyword evidence="12" id="KW-1185">Reference proteome</keyword>
<evidence type="ECO:0000256" key="2">
    <source>
        <dbReference type="ARBA" id="ARBA00020484"/>
    </source>
</evidence>
<dbReference type="STRING" id="584708.Apau_1295"/>
<dbReference type="RefSeq" id="WP_006300921.1">
    <property type="nucleotide sequence ID" value="NZ_CM001022.1"/>
</dbReference>
<dbReference type="GO" id="GO:0005829">
    <property type="term" value="C:cytosol"/>
    <property type="evidence" value="ECO:0007669"/>
    <property type="project" value="TreeGrafter"/>
</dbReference>
<dbReference type="InterPro" id="IPR005225">
    <property type="entry name" value="Small_GTP-bd"/>
</dbReference>
<evidence type="ECO:0000313" key="11">
    <source>
        <dbReference type="EMBL" id="EFQ23719.1"/>
    </source>
</evidence>
<dbReference type="NCBIfam" id="TIGR00231">
    <property type="entry name" value="small_GTP"/>
    <property type="match status" value="1"/>
</dbReference>
<dbReference type="PANTHER" id="PTHR42698:SF1">
    <property type="entry name" value="GTPASE ERA, MITOCHONDRIAL"/>
    <property type="match status" value="1"/>
</dbReference>
<feature type="domain" description="Era-type G" evidence="10">
    <location>
        <begin position="10"/>
        <end position="179"/>
    </location>
</feature>
<dbReference type="Proteomes" id="UP000005096">
    <property type="component" value="Chromosome"/>
</dbReference>
<evidence type="ECO:0000256" key="8">
    <source>
        <dbReference type="RuleBase" id="RU003761"/>
    </source>
</evidence>